<dbReference type="InterPro" id="IPR001478">
    <property type="entry name" value="PDZ"/>
</dbReference>
<dbReference type="PANTHER" id="PTHR12259">
    <property type="entry name" value="RGS-GAIP INTERACTING PROTEIN GIPC"/>
    <property type="match status" value="1"/>
</dbReference>
<dbReference type="PROSITE" id="PS50106">
    <property type="entry name" value="PDZ"/>
    <property type="match status" value="1"/>
</dbReference>
<keyword evidence="4" id="KW-1185">Reference proteome</keyword>
<feature type="region of interest" description="Disordered" evidence="2">
    <location>
        <begin position="1"/>
        <end position="61"/>
    </location>
</feature>
<dbReference type="InterPro" id="IPR036034">
    <property type="entry name" value="PDZ_sf"/>
</dbReference>
<dbReference type="RefSeq" id="XP_033365303.1">
    <property type="nucleotide sequence ID" value="XM_033509412.1"/>
</dbReference>
<sequence>MSLFKARAAPRSPTSEKVLNGGSHYHNHHNQPNGNENDQERSEGTHNQQQNGNQEQRRSSKVHKPPLVFYCQLAHGSPTGLISGFNNVRELYQKIADCYDIPMEEILFCTLNTHKIKMSELLGGQIGVGDFIFAHRKGRRKEIELVKTNDSLGLTITDNGTGYAFIKRIKEDSVIDRIKVIEIGDHLEKINSTSLVGKRHFEVAKVLKEIPKGDTFTLRLVEPLKNGFANIGPRVDTKKGKKSGYGTGKETLRFKADGSAQIIEKVDDAATIAIEKINVILESFMGIYDTELATQIWELAEDKRNSSEFAEAIDNSDLEAFGFTDDFVIELWGAVTDARAGRHR</sequence>
<dbReference type="Proteomes" id="UP000504631">
    <property type="component" value="Unplaced"/>
</dbReference>
<dbReference type="InterPro" id="IPR017379">
    <property type="entry name" value="GIPC1/2/3"/>
</dbReference>
<dbReference type="Gene3D" id="2.30.42.10">
    <property type="match status" value="1"/>
</dbReference>
<dbReference type="AlphaFoldDB" id="A0A6J3LIF1"/>
<protein>
    <submittedName>
        <fullName evidence="5 6">PDZ domain-containing protein GIPC3</fullName>
    </submittedName>
</protein>
<comment type="similarity">
    <text evidence="1">Belongs to the GIPC family.</text>
</comment>
<evidence type="ECO:0000313" key="4">
    <source>
        <dbReference type="Proteomes" id="UP000504631"/>
    </source>
</evidence>
<dbReference type="Pfam" id="PF00595">
    <property type="entry name" value="PDZ"/>
    <property type="match status" value="1"/>
</dbReference>
<dbReference type="PANTHER" id="PTHR12259:SF1">
    <property type="entry name" value="GH21964P"/>
    <property type="match status" value="1"/>
</dbReference>
<evidence type="ECO:0000259" key="3">
    <source>
        <dbReference type="PROSITE" id="PS50106"/>
    </source>
</evidence>
<name>A0A6J3LIF1_9HYME</name>
<dbReference type="InterPro" id="IPR055349">
    <property type="entry name" value="GH2_GIPC"/>
</dbReference>
<dbReference type="Pfam" id="PF25083">
    <property type="entry name" value="GIPC1_GH1"/>
    <property type="match status" value="1"/>
</dbReference>
<feature type="domain" description="PDZ" evidence="3">
    <location>
        <begin position="142"/>
        <end position="222"/>
    </location>
</feature>
<dbReference type="Pfam" id="PF25082">
    <property type="entry name" value="GIPC1_GH2"/>
    <property type="match status" value="1"/>
</dbReference>
<accession>A0A6J3LIF1</accession>
<organism evidence="4 6">
    <name type="scientific">Bombus vosnesenskii</name>
    <dbReference type="NCBI Taxonomy" id="207650"/>
    <lineage>
        <taxon>Eukaryota</taxon>
        <taxon>Metazoa</taxon>
        <taxon>Ecdysozoa</taxon>
        <taxon>Arthropoda</taxon>
        <taxon>Hexapoda</taxon>
        <taxon>Insecta</taxon>
        <taxon>Pterygota</taxon>
        <taxon>Neoptera</taxon>
        <taxon>Endopterygota</taxon>
        <taxon>Hymenoptera</taxon>
        <taxon>Apocrita</taxon>
        <taxon>Aculeata</taxon>
        <taxon>Apoidea</taxon>
        <taxon>Anthophila</taxon>
        <taxon>Apidae</taxon>
        <taxon>Bombus</taxon>
        <taxon>Pyrobombus</taxon>
    </lineage>
</organism>
<evidence type="ECO:0000256" key="1">
    <source>
        <dbReference type="ARBA" id="ARBA00009011"/>
    </source>
</evidence>
<proteinExistence type="inferred from homology"/>
<reference evidence="5 6" key="1">
    <citation type="submission" date="2025-04" db="UniProtKB">
        <authorList>
            <consortium name="RefSeq"/>
        </authorList>
    </citation>
    <scope>IDENTIFICATION</scope>
    <source>
        <tissue evidence="5 6">Muscle</tissue>
    </source>
</reference>
<dbReference type="CDD" id="cd21180">
    <property type="entry name" value="GH2_GIPC"/>
    <property type="match status" value="1"/>
</dbReference>
<evidence type="ECO:0000313" key="6">
    <source>
        <dbReference type="RefSeq" id="XP_033365303.1"/>
    </source>
</evidence>
<dbReference type="RefSeq" id="XP_033365302.1">
    <property type="nucleotide sequence ID" value="XM_033509411.1"/>
</dbReference>
<dbReference type="FunFam" id="2.30.42.10:FF:000097">
    <property type="entry name" value="PDZ domain-containing protein GIPC1 isoform 1"/>
    <property type="match status" value="1"/>
</dbReference>
<evidence type="ECO:0000256" key="2">
    <source>
        <dbReference type="SAM" id="MobiDB-lite"/>
    </source>
</evidence>
<evidence type="ECO:0000313" key="5">
    <source>
        <dbReference type="RefSeq" id="XP_033365302.1"/>
    </source>
</evidence>
<gene>
    <name evidence="5 6" type="primary">LOC117242599</name>
</gene>
<dbReference type="InterPro" id="IPR056814">
    <property type="entry name" value="GIPC1-3_GH1"/>
</dbReference>
<dbReference type="KEGG" id="bvk:117242599"/>
<dbReference type="SUPFAM" id="SSF50156">
    <property type="entry name" value="PDZ domain-like"/>
    <property type="match status" value="1"/>
</dbReference>
<dbReference type="CDD" id="cd06707">
    <property type="entry name" value="PDZ_GIPC"/>
    <property type="match status" value="1"/>
</dbReference>
<dbReference type="SMART" id="SM00228">
    <property type="entry name" value="PDZ"/>
    <property type="match status" value="1"/>
</dbReference>
<dbReference type="GeneID" id="117242599"/>
<dbReference type="CTD" id="46027"/>